<dbReference type="SUPFAM" id="SSF69179">
    <property type="entry name" value="Integrin domains"/>
    <property type="match status" value="1"/>
</dbReference>
<evidence type="ECO:0000256" key="20">
    <source>
        <dbReference type="PIRSR" id="PIRSR002512-1"/>
    </source>
</evidence>
<feature type="domain" description="Integrin beta subunit cytoplasmic" evidence="25">
    <location>
        <begin position="766"/>
        <end position="812"/>
    </location>
</feature>
<evidence type="ECO:0000256" key="12">
    <source>
        <dbReference type="ARBA" id="ARBA00022989"/>
    </source>
</evidence>
<evidence type="ECO:0000313" key="27">
    <source>
        <dbReference type="EMBL" id="CAL1536092.1"/>
    </source>
</evidence>
<dbReference type="Pfam" id="PF07965">
    <property type="entry name" value="Integrin_B_tail"/>
    <property type="match status" value="1"/>
</dbReference>
<dbReference type="SUPFAM" id="SSF69687">
    <property type="entry name" value="Integrin beta tail domain"/>
    <property type="match status" value="1"/>
</dbReference>
<feature type="disulfide bond" evidence="20">
    <location>
        <begin position="597"/>
        <end position="628"/>
    </location>
</feature>
<dbReference type="FunFam" id="1.20.5.100:FF:000002">
    <property type="entry name" value="Integrin beta"/>
    <property type="match status" value="1"/>
</dbReference>
<feature type="disulfide bond" evidence="20">
    <location>
        <begin position="254"/>
        <end position="317"/>
    </location>
</feature>
<evidence type="ECO:0000256" key="2">
    <source>
        <dbReference type="ARBA" id="ARBA00007449"/>
    </source>
</evidence>
<dbReference type="Pfam" id="PF08725">
    <property type="entry name" value="Integrin_b_cyt"/>
    <property type="match status" value="1"/>
</dbReference>
<feature type="disulfide bond" evidence="20">
    <location>
        <begin position="686"/>
        <end position="713"/>
    </location>
</feature>
<feature type="signal peptide" evidence="23">
    <location>
        <begin position="1"/>
        <end position="16"/>
    </location>
</feature>
<feature type="disulfide bond" evidence="20">
    <location>
        <begin position="36"/>
        <end position="70"/>
    </location>
</feature>
<dbReference type="GO" id="GO:0005925">
    <property type="term" value="C:focal adhesion"/>
    <property type="evidence" value="ECO:0007669"/>
    <property type="project" value="TreeGrafter"/>
</dbReference>
<keyword evidence="12 22" id="KW-1133">Transmembrane helix</keyword>
<evidence type="ECO:0000256" key="8">
    <source>
        <dbReference type="ARBA" id="ARBA00022737"/>
    </source>
</evidence>
<feature type="disulfide bond" evidence="20">
    <location>
        <begin position="556"/>
        <end position="572"/>
    </location>
</feature>
<dbReference type="SMART" id="SM01241">
    <property type="entry name" value="Integrin_b_cyt"/>
    <property type="match status" value="1"/>
</dbReference>
<keyword evidence="10" id="KW-0460">Magnesium</keyword>
<dbReference type="InterPro" id="IPR013111">
    <property type="entry name" value="EGF_extracell"/>
</dbReference>
<dbReference type="GO" id="GO:0007229">
    <property type="term" value="P:integrin-mediated signaling pathway"/>
    <property type="evidence" value="ECO:0007669"/>
    <property type="project" value="UniProtKB-KW"/>
</dbReference>
<dbReference type="FunFam" id="2.10.25.10:FF:000036">
    <property type="entry name" value="Integrin beta"/>
    <property type="match status" value="1"/>
</dbReference>
<dbReference type="Pfam" id="PF00362">
    <property type="entry name" value="Integrin_beta"/>
    <property type="match status" value="2"/>
</dbReference>
<sequence length="812" mass="90179">MILFTVLLILISGTLTLGNQHNPCLAAEAQKSCAACIATAKECAWCVSESYEQENRLRCDTQKNHLRGKCLDEDLEFPSEEIKAIENQSVGDGDRPEEAIQLQPQRVHIRIRPNKPVRIPLKFRQAENYPVDLYYLMDLSNSMEDDKVNLAELGNLIAEKMSAITKNFRLGFGSFVDKVVSPYVSTVPKKLKEPCSMSSTLNNQACEAPYGFRNQLSLDLETDKFAQKVRAARVSGNLDAPEGGFDAIMQAVTCEDEIGWRPISRRMLVFSTDAGFHYAGDGKWSSVGIWAVSLVIVEHHGNLGSLGGIVTPNDGKCHLKDNEYTESKNLDYPSVSQIANKIKEKSVSVIFAVTKDQFSIYEKLSQYIESSTTGELANDSSNIVKLIQDNYEKITSKVTLRSQNVVDNVTVEFYSRCFGGEEKKTNECGNLKIGQSVSFDAEITVTACPKDKKEWFRELAIRPVGYQEKLVVELNIICECECENEENEEKDSDKCSGGNGTFECGKCSCKPGRYGKFCECKADDLTSRESLKQCIEPNATIPCSGRGSCVCGECICNTRSSDSAQTFSGEFCQCDDYSCNHFNELTCGGPERGVCDCGKCNCKPGYNGTSCECDLSFDKCMTPDGQVCNNHGTCTCGKCICESQYTGFKCEQCPACPDKCPEYSKCVQCRAFKSGEMTEAECYSNCPHDITMHDKIREGPGVQICQFKDTDDCWAYYTYEYDRNGQVVIKVQITKVCPESVNVLAIVGGVVGGIVAVGLFLLLIWKLLTFIHDTREFAKFEKERQNAKWDTGENPIYKQATSTFKNPTYGGQ</sequence>
<dbReference type="InterPro" id="IPR012896">
    <property type="entry name" value="Integrin_bsu_tail"/>
</dbReference>
<dbReference type="Gene3D" id="2.10.25.10">
    <property type="entry name" value="Laminin"/>
    <property type="match status" value="4"/>
</dbReference>
<evidence type="ECO:0000259" key="24">
    <source>
        <dbReference type="SMART" id="SM00187"/>
    </source>
</evidence>
<evidence type="ECO:0000256" key="18">
    <source>
        <dbReference type="ARBA" id="ARBA00023257"/>
    </source>
</evidence>
<keyword evidence="11 21" id="KW-0130">Cell adhesion</keyword>
<feature type="disulfide bond" evidence="20">
    <location>
        <begin position="574"/>
        <end position="579"/>
    </location>
</feature>
<keyword evidence="15 22" id="KW-0472">Membrane</keyword>
<dbReference type="FunFam" id="2.10.25.10:FF:000075">
    <property type="entry name" value="Integrin beta"/>
    <property type="match status" value="1"/>
</dbReference>
<dbReference type="PIRSF" id="PIRSF002512">
    <property type="entry name" value="Integrin_B"/>
    <property type="match status" value="1"/>
</dbReference>
<dbReference type="GO" id="GO:0008284">
    <property type="term" value="P:positive regulation of cell population proliferation"/>
    <property type="evidence" value="ECO:0007669"/>
    <property type="project" value="UniProtKB-ARBA"/>
</dbReference>
<evidence type="ECO:0000256" key="13">
    <source>
        <dbReference type="ARBA" id="ARBA00023018"/>
    </source>
</evidence>
<dbReference type="SUPFAM" id="SSF57196">
    <property type="entry name" value="EGF/Laminin"/>
    <property type="match status" value="2"/>
</dbReference>
<dbReference type="InterPro" id="IPR014836">
    <property type="entry name" value="Integrin_bsu_cyt_dom"/>
</dbReference>
<dbReference type="GO" id="GO:0033627">
    <property type="term" value="P:cell adhesion mediated by integrin"/>
    <property type="evidence" value="ECO:0007669"/>
    <property type="project" value="TreeGrafter"/>
</dbReference>
<dbReference type="InterPro" id="IPR057243">
    <property type="entry name" value="Integrin_I-EGF_CS"/>
</dbReference>
<dbReference type="PRINTS" id="PR01186">
    <property type="entry name" value="INTEGRINB"/>
</dbReference>
<evidence type="ECO:0000256" key="3">
    <source>
        <dbReference type="ARBA" id="ARBA00022475"/>
    </source>
</evidence>
<dbReference type="Gene3D" id="2.60.40.1510">
    <property type="entry name" value="ntegrin, alpha v. Chain A, domain 3"/>
    <property type="match status" value="1"/>
</dbReference>
<dbReference type="GO" id="GO:0046872">
    <property type="term" value="F:metal ion binding"/>
    <property type="evidence" value="ECO:0007669"/>
    <property type="project" value="UniProtKB-KW"/>
</dbReference>
<keyword evidence="17" id="KW-0325">Glycoprotein</keyword>
<keyword evidence="13" id="KW-0770">Synapse</keyword>
<evidence type="ECO:0000256" key="7">
    <source>
        <dbReference type="ARBA" id="ARBA00022729"/>
    </source>
</evidence>
<dbReference type="FunFam" id="3.40.50.410:FF:000036">
    <property type="entry name" value="Integrin beta"/>
    <property type="match status" value="1"/>
</dbReference>
<dbReference type="Gene3D" id="4.10.1240.30">
    <property type="match status" value="1"/>
</dbReference>
<dbReference type="GO" id="GO:0007160">
    <property type="term" value="P:cell-matrix adhesion"/>
    <property type="evidence" value="ECO:0007669"/>
    <property type="project" value="TreeGrafter"/>
</dbReference>
<evidence type="ECO:0000256" key="19">
    <source>
        <dbReference type="ARBA" id="ARBA00035006"/>
    </source>
</evidence>
<feature type="disulfide bond" evidence="20">
    <location>
        <begin position="504"/>
        <end position="543"/>
    </location>
</feature>
<name>A0AAV2HPS7_LYMST</name>
<dbReference type="GO" id="GO:0030335">
    <property type="term" value="P:positive regulation of cell migration"/>
    <property type="evidence" value="ECO:0007669"/>
    <property type="project" value="UniProtKB-ARBA"/>
</dbReference>
<dbReference type="GO" id="GO:0008305">
    <property type="term" value="C:integrin complex"/>
    <property type="evidence" value="ECO:0007669"/>
    <property type="project" value="TreeGrafter"/>
</dbReference>
<keyword evidence="28" id="KW-1185">Reference proteome</keyword>
<evidence type="ECO:0000256" key="11">
    <source>
        <dbReference type="ARBA" id="ARBA00022889"/>
    </source>
</evidence>
<feature type="disulfide bond" evidence="20">
    <location>
        <begin position="46"/>
        <end position="59"/>
    </location>
</feature>
<dbReference type="AlphaFoldDB" id="A0AAV2HPS7"/>
<keyword evidence="16 20" id="KW-1015">Disulfide bond</keyword>
<dbReference type="PANTHER" id="PTHR10082">
    <property type="entry name" value="INTEGRIN BETA SUBUNIT"/>
    <property type="match status" value="1"/>
</dbReference>
<dbReference type="GO" id="GO:0009986">
    <property type="term" value="C:cell surface"/>
    <property type="evidence" value="ECO:0007669"/>
    <property type="project" value="TreeGrafter"/>
</dbReference>
<keyword evidence="18" id="KW-0628">Postsynaptic cell membrane</keyword>
<keyword evidence="3" id="KW-1003">Cell membrane</keyword>
<feature type="disulfide bond" evidence="20">
    <location>
        <begin position="653"/>
        <end position="656"/>
    </location>
</feature>
<dbReference type="PANTHER" id="PTHR10082:SF60">
    <property type="entry name" value="INTEGRIN BETA-PS"/>
    <property type="match status" value="1"/>
</dbReference>
<dbReference type="SUPFAM" id="SSF103575">
    <property type="entry name" value="Plexin repeat"/>
    <property type="match status" value="1"/>
</dbReference>
<evidence type="ECO:0000256" key="4">
    <source>
        <dbReference type="ARBA" id="ARBA00022536"/>
    </source>
</evidence>
<keyword evidence="7 23" id="KW-0732">Signal</keyword>
<dbReference type="InterPro" id="IPR036465">
    <property type="entry name" value="vWFA_dom_sf"/>
</dbReference>
<feature type="disulfide bond" evidence="20">
    <location>
        <begin position="613"/>
        <end position="620"/>
    </location>
</feature>
<evidence type="ECO:0000256" key="6">
    <source>
        <dbReference type="ARBA" id="ARBA00022723"/>
    </source>
</evidence>
<dbReference type="Proteomes" id="UP001497497">
    <property type="component" value="Unassembled WGS sequence"/>
</dbReference>
<evidence type="ECO:0000256" key="23">
    <source>
        <dbReference type="SAM" id="SignalP"/>
    </source>
</evidence>
<feature type="disulfide bond" evidence="20">
    <location>
        <begin position="495"/>
        <end position="507"/>
    </location>
</feature>
<accession>A0AAV2HPS7</accession>
<dbReference type="GO" id="GO:0098609">
    <property type="term" value="P:cell-cell adhesion"/>
    <property type="evidence" value="ECO:0007669"/>
    <property type="project" value="TreeGrafter"/>
</dbReference>
<dbReference type="Gene3D" id="1.20.5.100">
    <property type="entry name" value="Cytochrome c1, transmembrane anchor, C-terminal"/>
    <property type="match status" value="1"/>
</dbReference>
<feature type="disulfide bond" evidence="20">
    <location>
        <begin position="666"/>
        <end position="737"/>
    </location>
</feature>
<comment type="similarity">
    <text evidence="2 21">Belongs to the integrin beta chain family.</text>
</comment>
<keyword evidence="5 21" id="KW-0812">Transmembrane</keyword>
<comment type="caution">
    <text evidence="27">The sequence shown here is derived from an EMBL/GenBank/DDBJ whole genome shotgun (WGS) entry which is preliminary data.</text>
</comment>
<feature type="disulfide bond" evidence="20">
    <location>
        <begin position="641"/>
        <end position="650"/>
    </location>
</feature>
<feature type="transmembrane region" description="Helical" evidence="22">
    <location>
        <begin position="743"/>
        <end position="765"/>
    </location>
</feature>
<evidence type="ECO:0000256" key="10">
    <source>
        <dbReference type="ARBA" id="ARBA00022842"/>
    </source>
</evidence>
<evidence type="ECO:0000256" key="21">
    <source>
        <dbReference type="RuleBase" id="RU000633"/>
    </source>
</evidence>
<keyword evidence="4" id="KW-0245">EGF-like domain</keyword>
<dbReference type="GO" id="GO:0016477">
    <property type="term" value="P:cell migration"/>
    <property type="evidence" value="ECO:0007669"/>
    <property type="project" value="TreeGrafter"/>
</dbReference>
<evidence type="ECO:0000256" key="14">
    <source>
        <dbReference type="ARBA" id="ARBA00023037"/>
    </source>
</evidence>
<dbReference type="InterPro" id="IPR032695">
    <property type="entry name" value="Integrin_dom_sf"/>
</dbReference>
<dbReference type="EMBL" id="CAXITT010000220">
    <property type="protein sequence ID" value="CAL1536092.1"/>
    <property type="molecule type" value="Genomic_DNA"/>
</dbReference>
<feature type="domain" description="Integrin beta subunit tail" evidence="26">
    <location>
        <begin position="660"/>
        <end position="742"/>
    </location>
</feature>
<feature type="disulfide bond" evidence="20">
    <location>
        <begin position="195"/>
        <end position="206"/>
    </location>
</feature>
<evidence type="ECO:0000256" key="22">
    <source>
        <dbReference type="SAM" id="Phobius"/>
    </source>
</evidence>
<feature type="disulfide bond" evidence="20">
    <location>
        <begin position="478"/>
        <end position="482"/>
    </location>
</feature>
<feature type="disulfide bond" evidence="20">
    <location>
        <begin position="602"/>
        <end position="611"/>
    </location>
</feature>
<dbReference type="Pfam" id="PF18372">
    <property type="entry name" value="I-EGF_1"/>
    <property type="match status" value="1"/>
</dbReference>
<keyword evidence="14 21" id="KW-0401">Integrin</keyword>
<dbReference type="InterPro" id="IPR057073">
    <property type="entry name" value="EGF_integrin_2"/>
</dbReference>
<dbReference type="Pfam" id="PF23105">
    <property type="entry name" value="EGF_integrin"/>
    <property type="match status" value="1"/>
</dbReference>
<dbReference type="Gene3D" id="3.40.50.410">
    <property type="entry name" value="von Willebrand factor, type A domain"/>
    <property type="match status" value="2"/>
</dbReference>
<dbReference type="Pfam" id="PF07974">
    <property type="entry name" value="EGF_2"/>
    <property type="match status" value="1"/>
</dbReference>
<evidence type="ECO:0000256" key="1">
    <source>
        <dbReference type="ARBA" id="ARBA00004121"/>
    </source>
</evidence>
<dbReference type="SMART" id="SM01242">
    <property type="entry name" value="Integrin_B_tail"/>
    <property type="match status" value="1"/>
</dbReference>
<feature type="domain" description="Integrin beta subunit VWA" evidence="24">
    <location>
        <begin position="32"/>
        <end position="480"/>
    </location>
</feature>
<feature type="disulfide bond" evidence="20">
    <location>
        <begin position="660"/>
        <end position="669"/>
    </location>
</feature>
<gene>
    <name evidence="27" type="ORF">GSLYS_00010005001</name>
</gene>
<dbReference type="PROSITE" id="PS00243">
    <property type="entry name" value="I_EGF_1"/>
    <property type="match status" value="2"/>
</dbReference>
<reference evidence="27 28" key="1">
    <citation type="submission" date="2024-04" db="EMBL/GenBank/DDBJ databases">
        <authorList>
            <consortium name="Genoscope - CEA"/>
            <person name="William W."/>
        </authorList>
    </citation>
    <scope>NUCLEOTIDE SEQUENCE [LARGE SCALE GENOMIC DNA]</scope>
</reference>
<proteinExistence type="inferred from homology"/>
<feature type="disulfide bond" evidence="20">
    <location>
        <begin position="33"/>
        <end position="43"/>
    </location>
</feature>
<feature type="disulfide bond" evidence="20">
    <location>
        <begin position="634"/>
        <end position="639"/>
    </location>
</feature>
<protein>
    <recommendedName>
        <fullName evidence="21">Integrin beta</fullName>
    </recommendedName>
</protein>
<feature type="chain" id="PRO_5043943067" description="Integrin beta" evidence="23">
    <location>
        <begin position="17"/>
        <end position="812"/>
    </location>
</feature>
<dbReference type="SMART" id="SM00187">
    <property type="entry name" value="INB"/>
    <property type="match status" value="1"/>
</dbReference>
<dbReference type="Gene3D" id="3.30.1680.10">
    <property type="entry name" value="ligand-binding face of the semaphorins, domain 2"/>
    <property type="match status" value="1"/>
</dbReference>
<dbReference type="GO" id="GO:0045211">
    <property type="term" value="C:postsynaptic membrane"/>
    <property type="evidence" value="ECO:0007669"/>
    <property type="project" value="UniProtKB-SubCell"/>
</dbReference>
<dbReference type="InterPro" id="IPR040622">
    <property type="entry name" value="EGF_integrin_1"/>
</dbReference>
<comment type="subcellular location">
    <subcellularLocation>
        <location evidence="21">Cell membrane</location>
        <topology evidence="21">Single-pass type I membrane protein</topology>
    </subcellularLocation>
    <subcellularLocation>
        <location evidence="1">Cell projection</location>
        <location evidence="1">Lamellipodium membrane</location>
    </subcellularLocation>
    <subcellularLocation>
        <location evidence="19">Postsynaptic cell membrane</location>
        <topology evidence="19">Single-pass type I membrane protein</topology>
    </subcellularLocation>
</comment>
<feature type="disulfide bond" evidence="20">
    <location>
        <begin position="549"/>
        <end position="554"/>
    </location>
</feature>
<feature type="disulfide bond" evidence="20">
    <location>
        <begin position="509"/>
        <end position="518"/>
    </location>
</feature>
<evidence type="ECO:0000256" key="15">
    <source>
        <dbReference type="ARBA" id="ARBA00023136"/>
    </source>
</evidence>
<keyword evidence="6" id="KW-0479">Metal-binding</keyword>
<evidence type="ECO:0000256" key="17">
    <source>
        <dbReference type="ARBA" id="ARBA00023180"/>
    </source>
</evidence>
<evidence type="ECO:0000259" key="26">
    <source>
        <dbReference type="SMART" id="SM01242"/>
    </source>
</evidence>
<keyword evidence="8" id="KW-0677">Repeat</keyword>
<evidence type="ECO:0000256" key="9">
    <source>
        <dbReference type="ARBA" id="ARBA00022837"/>
    </source>
</evidence>
<feature type="disulfide bond" evidence="20">
    <location>
        <begin position="636"/>
        <end position="682"/>
    </location>
</feature>
<feature type="disulfide bond" evidence="20">
    <location>
        <begin position="595"/>
        <end position="600"/>
    </location>
</feature>
<keyword evidence="9" id="KW-0106">Calcium</keyword>
<dbReference type="GO" id="GO:0005178">
    <property type="term" value="F:integrin binding"/>
    <property type="evidence" value="ECO:0007669"/>
    <property type="project" value="TreeGrafter"/>
</dbReference>
<evidence type="ECO:0000313" key="28">
    <source>
        <dbReference type="Proteomes" id="UP001497497"/>
    </source>
</evidence>
<evidence type="ECO:0000256" key="16">
    <source>
        <dbReference type="ARBA" id="ARBA00023157"/>
    </source>
</evidence>
<evidence type="ECO:0000256" key="5">
    <source>
        <dbReference type="ARBA" id="ARBA00022692"/>
    </source>
</evidence>
<feature type="disulfide bond" evidence="20">
    <location>
        <begin position="520"/>
        <end position="534"/>
    </location>
</feature>
<feature type="disulfide bond" evidence="20">
    <location>
        <begin position="551"/>
        <end position="587"/>
    </location>
</feature>
<evidence type="ECO:0000259" key="25">
    <source>
        <dbReference type="SMART" id="SM01241"/>
    </source>
</evidence>
<organism evidence="27 28">
    <name type="scientific">Lymnaea stagnalis</name>
    <name type="common">Great pond snail</name>
    <name type="synonym">Helix stagnalis</name>
    <dbReference type="NCBI Taxonomy" id="6523"/>
    <lineage>
        <taxon>Eukaryota</taxon>
        <taxon>Metazoa</taxon>
        <taxon>Spiralia</taxon>
        <taxon>Lophotrochozoa</taxon>
        <taxon>Mollusca</taxon>
        <taxon>Gastropoda</taxon>
        <taxon>Heterobranchia</taxon>
        <taxon>Euthyneura</taxon>
        <taxon>Panpulmonata</taxon>
        <taxon>Hygrophila</taxon>
        <taxon>Lymnaeoidea</taxon>
        <taxon>Lymnaeidae</taxon>
        <taxon>Lymnaea</taxon>
    </lineage>
</organism>
<dbReference type="InterPro" id="IPR002369">
    <property type="entry name" value="Integrin_bsu_VWA"/>
</dbReference>
<dbReference type="PROSITE" id="PS52047">
    <property type="entry name" value="I_EGF_2"/>
    <property type="match status" value="1"/>
</dbReference>
<dbReference type="InterPro" id="IPR036349">
    <property type="entry name" value="Integrin_bsu_tail_dom_sf"/>
</dbReference>
<dbReference type="SUPFAM" id="SSF53300">
    <property type="entry name" value="vWA-like"/>
    <property type="match status" value="1"/>
</dbReference>
<dbReference type="InterPro" id="IPR015812">
    <property type="entry name" value="Integrin_bsu"/>
</dbReference>
<feature type="disulfide bond" evidence="20">
    <location>
        <begin position="417"/>
        <end position="428"/>
    </location>
</feature>
<dbReference type="GO" id="GO:0031258">
    <property type="term" value="C:lamellipodium membrane"/>
    <property type="evidence" value="ECO:0007669"/>
    <property type="project" value="UniProtKB-SubCell"/>
</dbReference>